<name>A0A7N2L1L5_QUELO</name>
<dbReference type="InterPro" id="IPR040283">
    <property type="entry name" value="DDB_G0292058-like"/>
</dbReference>
<keyword evidence="2" id="KW-0732">Signal</keyword>
<dbReference type="PANTHER" id="PTHR31414:SF15">
    <property type="entry name" value="PLASMA MEMBRANE FUSION PROTEIN"/>
    <property type="match status" value="1"/>
</dbReference>
<accession>A0A7N2L1L5</accession>
<protein>
    <submittedName>
        <fullName evidence="3">Uncharacterized protein</fullName>
    </submittedName>
</protein>
<dbReference type="OMA" id="KRYTQWI"/>
<evidence type="ECO:0000313" key="4">
    <source>
        <dbReference type="Proteomes" id="UP000594261"/>
    </source>
</evidence>
<feature type="transmembrane region" description="Helical" evidence="1">
    <location>
        <begin position="258"/>
        <end position="278"/>
    </location>
</feature>
<feature type="chain" id="PRO_5029709206" evidence="2">
    <location>
        <begin position="29"/>
        <end position="548"/>
    </location>
</feature>
<feature type="transmembrane region" description="Helical" evidence="1">
    <location>
        <begin position="111"/>
        <end position="136"/>
    </location>
</feature>
<reference evidence="3" key="2">
    <citation type="submission" date="2021-01" db="UniProtKB">
        <authorList>
            <consortium name="EnsemblPlants"/>
        </authorList>
    </citation>
    <scope>IDENTIFICATION</scope>
</reference>
<organism evidence="3 4">
    <name type="scientific">Quercus lobata</name>
    <name type="common">Valley oak</name>
    <dbReference type="NCBI Taxonomy" id="97700"/>
    <lineage>
        <taxon>Eukaryota</taxon>
        <taxon>Viridiplantae</taxon>
        <taxon>Streptophyta</taxon>
        <taxon>Embryophyta</taxon>
        <taxon>Tracheophyta</taxon>
        <taxon>Spermatophyta</taxon>
        <taxon>Magnoliopsida</taxon>
        <taxon>eudicotyledons</taxon>
        <taxon>Gunneridae</taxon>
        <taxon>Pentapetalae</taxon>
        <taxon>rosids</taxon>
        <taxon>fabids</taxon>
        <taxon>Fagales</taxon>
        <taxon>Fagaceae</taxon>
        <taxon>Quercus</taxon>
    </lineage>
</organism>
<dbReference type="AlphaFoldDB" id="A0A7N2L1L5"/>
<dbReference type="GO" id="GO:0005886">
    <property type="term" value="C:plasma membrane"/>
    <property type="evidence" value="ECO:0007669"/>
    <property type="project" value="TreeGrafter"/>
</dbReference>
<feature type="signal peptide" evidence="2">
    <location>
        <begin position="1"/>
        <end position="28"/>
    </location>
</feature>
<sequence length="548" mass="61083">MSCFRSNPSVFLLSFSLFFFFSISSSFANSHVHHTLHIPDAFVKREYGGVVIWNTRRSVAEESSTGNSSLILAEKRTYRKDPLDSFNRYPGGWNISNQHYWASVGFTAAPFFAIAAVWFLVFGISLFLICCCYCCCPREPYGYSRIAYALSLIFLVLFTLAAIAGCIVLYTGQGKFHSSTTNTLNYVVNQADTIAENLNNVSDYLSAAKKVGVDSIFLPSDVVKNIDSIETKINSSASTLSKTTSDNSKNIQDVLNSVRLALVIVAAVMLFLAFLGFCNIFRSRDATRGILLSYFVIEHLHIMTGILCGVFLLLHNVVADTCVAMDEWVQHPTAHTALDDILPCVDNATAQQTLIQSQNVTNQLVVMVNSMITNIANANVSSTPRLPIYYNQSGPSMPVLCNPFYSNLTNRQCATGEVELSKAPEVWKNYVCQVSASNICNTTGRLTPTYYNQMVGAVNVSYGLYRYTPFLVNLEDCTFVRTTFTDIDSDHCPGLRKYSEWIYVGLVLVSAAVMFSLIFWVIYARERRHRVYTKSRDSRAMGFEGKAT</sequence>
<dbReference type="GO" id="GO:0009506">
    <property type="term" value="C:plasmodesma"/>
    <property type="evidence" value="ECO:0007669"/>
    <property type="project" value="TreeGrafter"/>
</dbReference>
<dbReference type="Proteomes" id="UP000594261">
    <property type="component" value="Chromosome 2"/>
</dbReference>
<dbReference type="Gramene" id="QL02p090954:mrna">
    <property type="protein sequence ID" value="QL02p090954:mrna"/>
    <property type="gene ID" value="QL02p090954"/>
</dbReference>
<feature type="transmembrane region" description="Helical" evidence="1">
    <location>
        <begin position="148"/>
        <end position="170"/>
    </location>
</feature>
<keyword evidence="1" id="KW-0812">Transmembrane</keyword>
<keyword evidence="1" id="KW-1133">Transmembrane helix</keyword>
<evidence type="ECO:0000256" key="1">
    <source>
        <dbReference type="SAM" id="Phobius"/>
    </source>
</evidence>
<dbReference type="EnsemblPlants" id="QL02p090954:mrna">
    <property type="protein sequence ID" value="QL02p090954:mrna"/>
    <property type="gene ID" value="QL02p090954"/>
</dbReference>
<keyword evidence="4" id="KW-1185">Reference proteome</keyword>
<evidence type="ECO:0000256" key="2">
    <source>
        <dbReference type="SAM" id="SignalP"/>
    </source>
</evidence>
<proteinExistence type="predicted"/>
<feature type="transmembrane region" description="Helical" evidence="1">
    <location>
        <begin position="501"/>
        <end position="524"/>
    </location>
</feature>
<dbReference type="InParanoid" id="A0A7N2L1L5"/>
<evidence type="ECO:0000313" key="3">
    <source>
        <dbReference type="EnsemblPlants" id="QL02p090954:mrna"/>
    </source>
</evidence>
<dbReference type="PANTHER" id="PTHR31414">
    <property type="entry name" value="TRANSMEMBRANE PROTEIN DDB_G0292058"/>
    <property type="match status" value="1"/>
</dbReference>
<reference evidence="4" key="1">
    <citation type="journal article" date="2016" name="G3 (Bethesda)">
        <title>First Draft Assembly and Annotation of the Genome of a California Endemic Oak Quercus lobata Nee (Fagaceae).</title>
        <authorList>
            <person name="Sork V.L."/>
            <person name="Fitz-Gibbon S.T."/>
            <person name="Puiu D."/>
            <person name="Crepeau M."/>
            <person name="Gugger P.F."/>
            <person name="Sherman R."/>
            <person name="Stevens K."/>
            <person name="Langley C.H."/>
            <person name="Pellegrini M."/>
            <person name="Salzberg S.L."/>
        </authorList>
    </citation>
    <scope>NUCLEOTIDE SEQUENCE [LARGE SCALE GENOMIC DNA]</scope>
    <source>
        <strain evidence="4">cv. SW786</strain>
    </source>
</reference>
<dbReference type="FunCoup" id="A0A7N2L1L5">
    <property type="interactions" value="477"/>
</dbReference>
<feature type="transmembrane region" description="Helical" evidence="1">
    <location>
        <begin position="290"/>
        <end position="314"/>
    </location>
</feature>
<keyword evidence="1" id="KW-0472">Membrane</keyword>